<protein>
    <submittedName>
        <fullName evidence="2">Helix-turn-helix domain-containing protein</fullName>
    </submittedName>
</protein>
<reference evidence="2" key="1">
    <citation type="submission" date="2020-01" db="EMBL/GenBank/DDBJ databases">
        <authorList>
            <person name="Chen W.-M."/>
        </authorList>
    </citation>
    <scope>NUCLEOTIDE SEQUENCE</scope>
    <source>
        <strain evidence="2">CYK-10</strain>
    </source>
</reference>
<dbReference type="InterPro" id="IPR001387">
    <property type="entry name" value="Cro/C1-type_HTH"/>
</dbReference>
<feature type="domain" description="HTH cro/C1-type" evidence="1">
    <location>
        <begin position="7"/>
        <end position="65"/>
    </location>
</feature>
<dbReference type="AlphaFoldDB" id="A0AAE5BUF7"/>
<sequence length="309" mass="34080">MHINPDKLRHLMAKTELRRAADLAARSKVSEKTIDRILDAEDHNSQTTTVTRLARALGVTPEDLAQPPAPGDLRQQQDPNAYSYRHAFTLTGSERLNLDLVGHRYGVSPADILKAAPALYALVAEMSLAKRRADLDLARQTRPVVAPHLQGAADMATGRLGEVLCAEEASIARADIFGRHLDKVFADRFDIEPPALDPFHDFIRTAAKAANPHAFSDLLGRGNLPERLFEDDLIAISGGDIAAAWALEHGRVRIQDIPAELRSNDRKADRIAFLASCLTEKDREWLDCIANMTQDALAEDEQKEPDHGL</sequence>
<proteinExistence type="predicted"/>
<keyword evidence="3" id="KW-1185">Reference proteome</keyword>
<name>A0AAE5BUF7_9RHOB</name>
<dbReference type="Proteomes" id="UP001193501">
    <property type="component" value="Unassembled WGS sequence"/>
</dbReference>
<dbReference type="GO" id="GO:0003677">
    <property type="term" value="F:DNA binding"/>
    <property type="evidence" value="ECO:0007669"/>
    <property type="project" value="InterPro"/>
</dbReference>
<dbReference type="RefSeq" id="WP_168772863.1">
    <property type="nucleotide sequence ID" value="NZ_JAABNR010000001.1"/>
</dbReference>
<evidence type="ECO:0000313" key="3">
    <source>
        <dbReference type="Proteomes" id="UP001193501"/>
    </source>
</evidence>
<dbReference type="Pfam" id="PF13443">
    <property type="entry name" value="HTH_26"/>
    <property type="match status" value="1"/>
</dbReference>
<comment type="caution">
    <text evidence="2">The sequence shown here is derived from an EMBL/GenBank/DDBJ whole genome shotgun (WGS) entry which is preliminary data.</text>
</comment>
<evidence type="ECO:0000259" key="1">
    <source>
        <dbReference type="Pfam" id="PF13443"/>
    </source>
</evidence>
<dbReference type="InterPro" id="IPR010982">
    <property type="entry name" value="Lambda_DNA-bd_dom_sf"/>
</dbReference>
<dbReference type="EMBL" id="JAABNR010000001">
    <property type="protein sequence ID" value="NBZ86058.1"/>
    <property type="molecule type" value="Genomic_DNA"/>
</dbReference>
<dbReference type="Gene3D" id="1.10.260.40">
    <property type="entry name" value="lambda repressor-like DNA-binding domains"/>
    <property type="match status" value="1"/>
</dbReference>
<evidence type="ECO:0000313" key="2">
    <source>
        <dbReference type="EMBL" id="NBZ86058.1"/>
    </source>
</evidence>
<dbReference type="SUPFAM" id="SSF47413">
    <property type="entry name" value="lambda repressor-like DNA-binding domains"/>
    <property type="match status" value="1"/>
</dbReference>
<gene>
    <name evidence="2" type="ORF">GV832_00555</name>
</gene>
<dbReference type="CDD" id="cd00093">
    <property type="entry name" value="HTH_XRE"/>
    <property type="match status" value="1"/>
</dbReference>
<organism evidence="2 3">
    <name type="scientific">Stagnihabitans tardus</name>
    <dbReference type="NCBI Taxonomy" id="2699202"/>
    <lineage>
        <taxon>Bacteria</taxon>
        <taxon>Pseudomonadati</taxon>
        <taxon>Pseudomonadota</taxon>
        <taxon>Alphaproteobacteria</taxon>
        <taxon>Rhodobacterales</taxon>
        <taxon>Paracoccaceae</taxon>
        <taxon>Stagnihabitans</taxon>
    </lineage>
</organism>
<accession>A0AAE5BUF7</accession>